<dbReference type="GO" id="GO:1990904">
    <property type="term" value="C:ribonucleoprotein complex"/>
    <property type="evidence" value="ECO:0007669"/>
    <property type="project" value="UniProtKB-ARBA"/>
</dbReference>
<dbReference type="PANTHER" id="PTHR18934:SF203">
    <property type="entry name" value="ATP-DEPENDENT RNA HELICASE A"/>
    <property type="match status" value="1"/>
</dbReference>
<dbReference type="InterPro" id="IPR048333">
    <property type="entry name" value="HA2_WH"/>
</dbReference>
<evidence type="ECO:0000256" key="4">
    <source>
        <dbReference type="ARBA" id="ARBA00022806"/>
    </source>
</evidence>
<dbReference type="SMART" id="SM00487">
    <property type="entry name" value="DEXDc"/>
    <property type="match status" value="1"/>
</dbReference>
<dbReference type="GO" id="GO:0005524">
    <property type="term" value="F:ATP binding"/>
    <property type="evidence" value="ECO:0007669"/>
    <property type="project" value="UniProtKB-KW"/>
</dbReference>
<dbReference type="InterPro" id="IPR027417">
    <property type="entry name" value="P-loop_NTPase"/>
</dbReference>
<name>A0A1Y2B3C2_9TREE</name>
<feature type="compositionally biased region" description="Basic residues" evidence="8">
    <location>
        <begin position="396"/>
        <end position="406"/>
    </location>
</feature>
<dbReference type="InterPro" id="IPR011545">
    <property type="entry name" value="DEAD/DEAH_box_helicase_dom"/>
</dbReference>
<evidence type="ECO:0000256" key="8">
    <source>
        <dbReference type="SAM" id="MobiDB-lite"/>
    </source>
</evidence>
<comment type="similarity">
    <text evidence="7">Belongs to the DExH box helicase family.</text>
</comment>
<dbReference type="PANTHER" id="PTHR18934">
    <property type="entry name" value="ATP-DEPENDENT RNA HELICASE"/>
    <property type="match status" value="1"/>
</dbReference>
<feature type="compositionally biased region" description="Polar residues" evidence="8">
    <location>
        <begin position="1665"/>
        <end position="1691"/>
    </location>
</feature>
<evidence type="ECO:0000259" key="9">
    <source>
        <dbReference type="PROSITE" id="PS51192"/>
    </source>
</evidence>
<dbReference type="InterPro" id="IPR001650">
    <property type="entry name" value="Helicase_C-like"/>
</dbReference>
<feature type="compositionally biased region" description="Polar residues" evidence="8">
    <location>
        <begin position="1639"/>
        <end position="1649"/>
    </location>
</feature>
<dbReference type="SMART" id="SM00490">
    <property type="entry name" value="HELICc"/>
    <property type="match status" value="1"/>
</dbReference>
<dbReference type="PROSITE" id="PS51194">
    <property type="entry name" value="HELICASE_CTER"/>
    <property type="match status" value="1"/>
</dbReference>
<accession>A0A1Y2B3C2</accession>
<keyword evidence="4" id="KW-0347">Helicase</keyword>
<dbReference type="FunFam" id="3.40.50.300:FF:000526">
    <property type="entry name" value="DExH-box ATP-dependent RNA helicase DExH3"/>
    <property type="match status" value="1"/>
</dbReference>
<dbReference type="CDD" id="cd18791">
    <property type="entry name" value="SF2_C_RHA"/>
    <property type="match status" value="1"/>
</dbReference>
<feature type="region of interest" description="Disordered" evidence="8">
    <location>
        <begin position="697"/>
        <end position="756"/>
    </location>
</feature>
<dbReference type="GO" id="GO:0003723">
    <property type="term" value="F:RNA binding"/>
    <property type="evidence" value="ECO:0007669"/>
    <property type="project" value="UniProtKB-KW"/>
</dbReference>
<dbReference type="FunFam" id="3.40.50.300:FF:001714">
    <property type="entry name" value="ATP-dependent DEAD/H RNA helicase, putative"/>
    <property type="match status" value="1"/>
</dbReference>
<evidence type="ECO:0000256" key="7">
    <source>
        <dbReference type="ARBA" id="ARBA00060772"/>
    </source>
</evidence>
<dbReference type="Pfam" id="PF21010">
    <property type="entry name" value="HA2_C"/>
    <property type="match status" value="1"/>
</dbReference>
<dbReference type="Pfam" id="PF00270">
    <property type="entry name" value="DEAD"/>
    <property type="match status" value="1"/>
</dbReference>
<keyword evidence="6" id="KW-0694">RNA-binding</keyword>
<dbReference type="Gene3D" id="3.40.50.300">
    <property type="entry name" value="P-loop containing nucleotide triphosphate hydrolases"/>
    <property type="match status" value="2"/>
</dbReference>
<dbReference type="Pfam" id="PF00271">
    <property type="entry name" value="Helicase_C"/>
    <property type="match status" value="1"/>
</dbReference>
<dbReference type="Pfam" id="PF04408">
    <property type="entry name" value="WHD_HA2"/>
    <property type="match status" value="1"/>
</dbReference>
<keyword evidence="5" id="KW-0067">ATP-binding</keyword>
<keyword evidence="12" id="KW-1185">Reference proteome</keyword>
<sequence length="1701" mass="188944">MALGRYCARCRVASAATSHLTCVRPQHQFFSTSSSLSQLTSLLSRLVFRPMSEGNKSLSDRIAPASKPTFKPPVLKFALPAKPTFTPPSSQIPLHSRRRSLTPPLRRERNDVYIPEEEIRFPLTGRADVYIPRSPTPPRRYRSSRVYSPSPPHRRRDSRSSYSRSISPIKRRRSITPPRILSVDSLIDPPRKALFTHSHRAEEEYQRKEERDRVAERETEKKTQRALREEARAPSQETNQKKEKNAEKSAAQSNRPSRHEGQAAVQAESHKRQAADQLPSEPTTKRSFGGVPTGPRAERLTSSHTPTGFSAPAGPKSFRGVPTGPRSSTVPHTANLLQSASYSTSVNLQRSPKRASSQGSSSPKKSRSPRGFRFPEIPDESSPSDAIDTDMPTGRGRGRGRHVPQGKRKEQQRQTKTQLSELEFTETEILARYLQKGDKFKGSTWRENPKGILGTYMAASSSSPPEAAWSVEEGLTQSKNEKFYRVTVVANPAGIVGVGDSVDRKEAYRLASLSAILQLHNAGLVSLNSDTSNFQVPMKRESPVPTAVEKAAPTPSSEASATLTDGSKIYYDRARQFMEYYCNRYSFSKPDIDYAQSQTKEKGKKSQPMWDAVMSVGGRRIGMGTASTKKNATLQCYLDVAQYLESCDPKLWKDFMEKVEHTSTTPSMAPHLVFQMSDELNEDIQSLCSELKGSRLYENHPKDGVDSRSNTATSQMDRRFSPITEDARKKKSDLMRKRLNDYDNDPRMKDMRSDRRSLPVYSTASDILAKIEENDVTVLMATTGSGKTTQIPQILLDDYINKQKGAECNIICTQPRRLAATSVAQRIANERGQELGEEVGYQVRFDVKPPKSNGSITFCTTGIFLKRIQSALGVGAHSQSVAVMDQVSHIIVDEVHERDIENDLALVVLKELLADRKARGVPLKVILMSATIDPSLFINYFKDDRGKPAPLVEVPGRTFPVERHYLNDILPEVQKGLTARQGAWVFDDKDTNNYIASEMSSDPALFGPDTGMNLKIPYALVALTIAHAIRTSDDGHVLVFLPGWEEIKSTADILLDRNRPLYGLNFNDSSQFSVHYLHSTIPPAEQQEVFRPPPAGVRRIILATNIAETSVTIPNVVYVVDIGRVKEKRYDPARQMSSLVTGWVGLSSLNQRAGRAGRHRPGQYFGLLSQQRMASLEPHSLVEMKRSDLSEVVMRVKALNLGKVEDVLAATIEPPEPTHVSLAMQSLRMLGAINENNNLTSLGSLLLQIPVSAAIGKLCLLGSFYRCLDSALTLAAVLSCRDPFVAPLVLRDQARDIKDSWSPLAFRSDPLAVVAAYNAWFELDKRGDYKASRAFCEANFLQLRALLEIRQIKTSLLQALYETGVIAVSVGAPHMSSRRREIPPALNENGNSLPLLAALIATASAPNFAIRISEKACRTAKDKSIMISTASVNSRRREIGGPVEPSTSFNPAERRLYAFFEKSEVVPLGGKQSATLSSLRNVTRLDPMTYMLFGAYNLNVTNQGLDCDGWLPVWGNLPALDDIQRLKTLLDACMLRVFEGVGKTLVRNRDERWRSARSQVHVSSGYGSSRIEAGENGDEGENETDDDDGEEQEGGKEEKKRRMVQPLSREELQELELLTTDVVRVLDLYAAEREGDQSVLASRASTRPSTPAPDMSQIPTGPKGFQTSETQPTGSQQSKRQVPRPNSTRDSNIPKRFLLQS</sequence>
<feature type="compositionally biased region" description="Polar residues" evidence="8">
    <location>
        <begin position="325"/>
        <end position="349"/>
    </location>
</feature>
<feature type="compositionally biased region" description="Basic and acidic residues" evidence="8">
    <location>
        <begin position="199"/>
        <end position="232"/>
    </location>
</feature>
<feature type="compositionally biased region" description="Polar residues" evidence="8">
    <location>
        <begin position="1557"/>
        <end position="1567"/>
    </location>
</feature>
<feature type="domain" description="Helicase C-terminal" evidence="10">
    <location>
        <begin position="1024"/>
        <end position="1200"/>
    </location>
</feature>
<dbReference type="InterPro" id="IPR007502">
    <property type="entry name" value="Helicase-assoc_dom"/>
</dbReference>
<evidence type="ECO:0000256" key="6">
    <source>
        <dbReference type="ARBA" id="ARBA00022884"/>
    </source>
</evidence>
<dbReference type="Proteomes" id="UP000193986">
    <property type="component" value="Unassembled WGS sequence"/>
</dbReference>
<gene>
    <name evidence="11" type="ORF">BCR39DRAFT_532387</name>
</gene>
<evidence type="ECO:0000313" key="11">
    <source>
        <dbReference type="EMBL" id="ORY29332.1"/>
    </source>
</evidence>
<feature type="compositionally biased region" description="Basic and acidic residues" evidence="8">
    <location>
        <begin position="716"/>
        <end position="756"/>
    </location>
</feature>
<dbReference type="InParanoid" id="A0A1Y2B3C2"/>
<dbReference type="InterPro" id="IPR014001">
    <property type="entry name" value="Helicase_ATP-bd"/>
</dbReference>
<feature type="compositionally biased region" description="Acidic residues" evidence="8">
    <location>
        <begin position="1575"/>
        <end position="1592"/>
    </location>
</feature>
<dbReference type="PROSITE" id="PS51192">
    <property type="entry name" value="HELICASE_ATP_BIND_1"/>
    <property type="match status" value="1"/>
</dbReference>
<dbReference type="PROSITE" id="PS00690">
    <property type="entry name" value="DEAH_ATP_HELICASE"/>
    <property type="match status" value="1"/>
</dbReference>
<evidence type="ECO:0000256" key="5">
    <source>
        <dbReference type="ARBA" id="ARBA00022840"/>
    </source>
</evidence>
<dbReference type="OrthoDB" id="28053at2759"/>
<dbReference type="Pfam" id="PF00035">
    <property type="entry name" value="dsrm"/>
    <property type="match status" value="1"/>
</dbReference>
<dbReference type="Gene3D" id="1.20.120.1080">
    <property type="match status" value="1"/>
</dbReference>
<feature type="region of interest" description="Disordered" evidence="8">
    <location>
        <begin position="128"/>
        <end position="417"/>
    </location>
</feature>
<dbReference type="STRING" id="71784.A0A1Y2B3C2"/>
<comment type="caution">
    <text evidence="11">The sequence shown here is derived from an EMBL/GenBank/DDBJ whole genome shotgun (WGS) entry which is preliminary data.</text>
</comment>
<dbReference type="GO" id="GO:0016787">
    <property type="term" value="F:hydrolase activity"/>
    <property type="evidence" value="ECO:0007669"/>
    <property type="project" value="UniProtKB-KW"/>
</dbReference>
<protein>
    <recommendedName>
        <fullName evidence="1">RNA helicase</fullName>
        <ecNumber evidence="1">3.6.4.13</ecNumber>
    </recommendedName>
</protein>
<evidence type="ECO:0000256" key="1">
    <source>
        <dbReference type="ARBA" id="ARBA00012552"/>
    </source>
</evidence>
<evidence type="ECO:0000256" key="3">
    <source>
        <dbReference type="ARBA" id="ARBA00022801"/>
    </source>
</evidence>
<feature type="compositionally biased region" description="Basic and acidic residues" evidence="8">
    <location>
        <begin position="697"/>
        <end position="706"/>
    </location>
</feature>
<dbReference type="SMART" id="SM00847">
    <property type="entry name" value="HA2"/>
    <property type="match status" value="1"/>
</dbReference>
<dbReference type="EC" id="3.6.4.13" evidence="1"/>
<feature type="region of interest" description="Disordered" evidence="8">
    <location>
        <begin position="1557"/>
        <end position="1606"/>
    </location>
</feature>
<organism evidence="11 12">
    <name type="scientific">Naematelia encephala</name>
    <dbReference type="NCBI Taxonomy" id="71784"/>
    <lineage>
        <taxon>Eukaryota</taxon>
        <taxon>Fungi</taxon>
        <taxon>Dikarya</taxon>
        <taxon>Basidiomycota</taxon>
        <taxon>Agaricomycotina</taxon>
        <taxon>Tremellomycetes</taxon>
        <taxon>Tremellales</taxon>
        <taxon>Naemateliaceae</taxon>
        <taxon>Naematelia</taxon>
    </lineage>
</organism>
<dbReference type="FunFam" id="1.20.120.1080:FF:000002">
    <property type="entry name" value="Putative ATP-dependent RNA helicase DHX36"/>
    <property type="match status" value="1"/>
</dbReference>
<feature type="region of interest" description="Disordered" evidence="8">
    <location>
        <begin position="1635"/>
        <end position="1701"/>
    </location>
</feature>
<proteinExistence type="inferred from homology"/>
<dbReference type="InterPro" id="IPR002464">
    <property type="entry name" value="DNA/RNA_helicase_DEAH_CS"/>
</dbReference>
<feature type="region of interest" description="Disordered" evidence="8">
    <location>
        <begin position="86"/>
        <end position="109"/>
    </location>
</feature>
<evidence type="ECO:0000313" key="12">
    <source>
        <dbReference type="Proteomes" id="UP000193986"/>
    </source>
</evidence>
<keyword evidence="3" id="KW-0378">Hydrolase</keyword>
<dbReference type="SUPFAM" id="SSF52540">
    <property type="entry name" value="P-loop containing nucleoside triphosphate hydrolases"/>
    <property type="match status" value="1"/>
</dbReference>
<reference evidence="11 12" key="1">
    <citation type="submission" date="2016-07" db="EMBL/GenBank/DDBJ databases">
        <title>Pervasive Adenine N6-methylation of Active Genes in Fungi.</title>
        <authorList>
            <consortium name="DOE Joint Genome Institute"/>
            <person name="Mondo S.J."/>
            <person name="Dannebaum R.O."/>
            <person name="Kuo R.C."/>
            <person name="Labutti K."/>
            <person name="Haridas S."/>
            <person name="Kuo A."/>
            <person name="Salamov A."/>
            <person name="Ahrendt S.R."/>
            <person name="Lipzen A."/>
            <person name="Sullivan W."/>
            <person name="Andreopoulos W.B."/>
            <person name="Clum A."/>
            <person name="Lindquist E."/>
            <person name="Daum C."/>
            <person name="Ramamoorthy G.K."/>
            <person name="Gryganskyi A."/>
            <person name="Culley D."/>
            <person name="Magnuson J.K."/>
            <person name="James T.Y."/>
            <person name="O'Malley M.A."/>
            <person name="Stajich J.E."/>
            <person name="Spatafora J.W."/>
            <person name="Visel A."/>
            <person name="Grigoriev I.V."/>
        </authorList>
    </citation>
    <scope>NUCLEOTIDE SEQUENCE [LARGE SCALE GENOMIC DNA]</scope>
    <source>
        <strain evidence="11 12">68-887.2</strain>
    </source>
</reference>
<keyword evidence="2" id="KW-0547">Nucleotide-binding</keyword>
<dbReference type="InterPro" id="IPR014720">
    <property type="entry name" value="dsRBD_dom"/>
</dbReference>
<dbReference type="GO" id="GO:0003724">
    <property type="term" value="F:RNA helicase activity"/>
    <property type="evidence" value="ECO:0007669"/>
    <property type="project" value="UniProtKB-EC"/>
</dbReference>
<dbReference type="CDD" id="cd17917">
    <property type="entry name" value="DEXHc_RHA-like"/>
    <property type="match status" value="1"/>
</dbReference>
<evidence type="ECO:0000256" key="2">
    <source>
        <dbReference type="ARBA" id="ARBA00022741"/>
    </source>
</evidence>
<feature type="compositionally biased region" description="Low complexity" evidence="8">
    <location>
        <begin position="354"/>
        <end position="363"/>
    </location>
</feature>
<evidence type="ECO:0000259" key="10">
    <source>
        <dbReference type="PROSITE" id="PS51194"/>
    </source>
</evidence>
<feature type="domain" description="Helicase ATP-binding" evidence="9">
    <location>
        <begin position="768"/>
        <end position="950"/>
    </location>
</feature>
<dbReference type="EMBL" id="MCFC01000026">
    <property type="protein sequence ID" value="ORY29332.1"/>
    <property type="molecule type" value="Genomic_DNA"/>
</dbReference>